<name>T0FU79_9LEPT</name>
<protein>
    <submittedName>
        <fullName evidence="1">Uncharacterized protein</fullName>
    </submittedName>
</protein>
<dbReference type="Proteomes" id="UP000015442">
    <property type="component" value="Unassembled WGS sequence"/>
</dbReference>
<accession>T0FU79</accession>
<organism evidence="1 2">
    <name type="scientific">Leptospira noguchii serovar Panama str. CZ214</name>
    <dbReference type="NCBI Taxonomy" id="1001595"/>
    <lineage>
        <taxon>Bacteria</taxon>
        <taxon>Pseudomonadati</taxon>
        <taxon>Spirochaetota</taxon>
        <taxon>Spirochaetia</taxon>
        <taxon>Leptospirales</taxon>
        <taxon>Leptospiraceae</taxon>
        <taxon>Leptospira</taxon>
    </lineage>
</organism>
<reference evidence="1 2" key="1">
    <citation type="submission" date="2013-05" db="EMBL/GenBank/DDBJ databases">
        <authorList>
            <person name="Harkins D.M."/>
            <person name="Durkin A.S."/>
            <person name="Brinkac L.M."/>
            <person name="Haft D.H."/>
            <person name="Selengut J.D."/>
            <person name="Sanka R."/>
            <person name="DePew J."/>
            <person name="Purushe J."/>
            <person name="Hartskeerl R.A."/>
            <person name="Ahmed A."/>
            <person name="van der Linden H."/>
            <person name="Goris M.G.A."/>
            <person name="Vinetz J.M."/>
            <person name="Sutton G.G."/>
            <person name="Nierman W.C."/>
            <person name="Fouts D.E."/>
        </authorList>
    </citation>
    <scope>NUCLEOTIDE SEQUENCE [LARGE SCALE GENOMIC DNA]</scope>
    <source>
        <strain evidence="1 2">CZ214</strain>
    </source>
</reference>
<sequence length="51" mass="6104">MNQFPRFCETQILNSTGDHRSDALRISREVLRSLYRFLERILDSIHRLSVL</sequence>
<gene>
    <name evidence="1" type="ORF">LEP1GSC059_3992</name>
</gene>
<dbReference type="AlphaFoldDB" id="T0FU79"/>
<evidence type="ECO:0000313" key="2">
    <source>
        <dbReference type="Proteomes" id="UP000015442"/>
    </source>
</evidence>
<comment type="caution">
    <text evidence="1">The sequence shown here is derived from an EMBL/GenBank/DDBJ whole genome shotgun (WGS) entry which is preliminary data.</text>
</comment>
<evidence type="ECO:0000313" key="1">
    <source>
        <dbReference type="EMBL" id="EQA73809.1"/>
    </source>
</evidence>
<dbReference type="EMBL" id="AKWY02000001">
    <property type="protein sequence ID" value="EQA73809.1"/>
    <property type="molecule type" value="Genomic_DNA"/>
</dbReference>
<proteinExistence type="predicted"/>